<evidence type="ECO:0008006" key="3">
    <source>
        <dbReference type="Google" id="ProtNLM"/>
    </source>
</evidence>
<dbReference type="Proteomes" id="UP001278766">
    <property type="component" value="Unassembled WGS sequence"/>
</dbReference>
<dbReference type="EMBL" id="JAUEPN010000003">
    <property type="protein sequence ID" value="KAK3296590.1"/>
    <property type="molecule type" value="Genomic_DNA"/>
</dbReference>
<reference evidence="1" key="1">
    <citation type="journal article" date="2023" name="Mol. Phylogenet. Evol.">
        <title>Genome-scale phylogeny and comparative genomics of the fungal order Sordariales.</title>
        <authorList>
            <person name="Hensen N."/>
            <person name="Bonometti L."/>
            <person name="Westerberg I."/>
            <person name="Brannstrom I.O."/>
            <person name="Guillou S."/>
            <person name="Cros-Aarteil S."/>
            <person name="Calhoun S."/>
            <person name="Haridas S."/>
            <person name="Kuo A."/>
            <person name="Mondo S."/>
            <person name="Pangilinan J."/>
            <person name="Riley R."/>
            <person name="LaButti K."/>
            <person name="Andreopoulos B."/>
            <person name="Lipzen A."/>
            <person name="Chen C."/>
            <person name="Yan M."/>
            <person name="Daum C."/>
            <person name="Ng V."/>
            <person name="Clum A."/>
            <person name="Steindorff A."/>
            <person name="Ohm R.A."/>
            <person name="Martin F."/>
            <person name="Silar P."/>
            <person name="Natvig D.O."/>
            <person name="Lalanne C."/>
            <person name="Gautier V."/>
            <person name="Ament-Velasquez S.L."/>
            <person name="Kruys A."/>
            <person name="Hutchinson M.I."/>
            <person name="Powell A.J."/>
            <person name="Barry K."/>
            <person name="Miller A.N."/>
            <person name="Grigoriev I.V."/>
            <person name="Debuchy R."/>
            <person name="Gladieux P."/>
            <person name="Hiltunen Thoren M."/>
            <person name="Johannesson H."/>
        </authorList>
    </citation>
    <scope>NUCLEOTIDE SEQUENCE</scope>
    <source>
        <strain evidence="1">CBS 168.71</strain>
    </source>
</reference>
<evidence type="ECO:0000313" key="1">
    <source>
        <dbReference type="EMBL" id="KAK3296590.1"/>
    </source>
</evidence>
<protein>
    <recommendedName>
        <fullName evidence="3">Lipocalin-like domain-containing protein</fullName>
    </recommendedName>
</protein>
<gene>
    <name evidence="1" type="ORF">B0H64DRAFT_455941</name>
</gene>
<proteinExistence type="predicted"/>
<dbReference type="PANTHER" id="PTHR38115">
    <property type="entry name" value="LIPOCALIN-LIKE DOMAIN-CONTAINING PROTEIN"/>
    <property type="match status" value="1"/>
</dbReference>
<organism evidence="1 2">
    <name type="scientific">Chaetomium fimeti</name>
    <dbReference type="NCBI Taxonomy" id="1854472"/>
    <lineage>
        <taxon>Eukaryota</taxon>
        <taxon>Fungi</taxon>
        <taxon>Dikarya</taxon>
        <taxon>Ascomycota</taxon>
        <taxon>Pezizomycotina</taxon>
        <taxon>Sordariomycetes</taxon>
        <taxon>Sordariomycetidae</taxon>
        <taxon>Sordariales</taxon>
        <taxon>Chaetomiaceae</taxon>
        <taxon>Chaetomium</taxon>
    </lineage>
</organism>
<accession>A0AAE0HHH9</accession>
<sequence>MSAPAGTTIHDLNGSWVINKELSDDMDQALVMEGVPWLMRKVASWATITYKNTHIKDGNGCTVLTVAKSATGGIPGETQVHTLDGVEHVYESILFGNRRVETRWLDLRSKDPISGVVRREDLDPYLSQDLLDQEAGDSPGHIWAAVTNERSGMRGEQVWGFELIAGKRYHVNRMVLRKGEERVALRIVFDWAGNQ</sequence>
<dbReference type="PANTHER" id="PTHR38115:SF1">
    <property type="entry name" value="LIPOCALIN-LIKE DOMAIN-CONTAINING PROTEIN"/>
    <property type="match status" value="1"/>
</dbReference>
<evidence type="ECO:0000313" key="2">
    <source>
        <dbReference type="Proteomes" id="UP001278766"/>
    </source>
</evidence>
<dbReference type="GeneID" id="87844273"/>
<name>A0AAE0HHH9_9PEZI</name>
<comment type="caution">
    <text evidence="1">The sequence shown here is derived from an EMBL/GenBank/DDBJ whole genome shotgun (WGS) entry which is preliminary data.</text>
</comment>
<reference evidence="1" key="2">
    <citation type="submission" date="2023-06" db="EMBL/GenBank/DDBJ databases">
        <authorList>
            <consortium name="Lawrence Berkeley National Laboratory"/>
            <person name="Haridas S."/>
            <person name="Hensen N."/>
            <person name="Bonometti L."/>
            <person name="Westerberg I."/>
            <person name="Brannstrom I.O."/>
            <person name="Guillou S."/>
            <person name="Cros-Aarteil S."/>
            <person name="Calhoun S."/>
            <person name="Kuo A."/>
            <person name="Mondo S."/>
            <person name="Pangilinan J."/>
            <person name="Riley R."/>
            <person name="Labutti K."/>
            <person name="Andreopoulos B."/>
            <person name="Lipzen A."/>
            <person name="Chen C."/>
            <person name="Yanf M."/>
            <person name="Daum C."/>
            <person name="Ng V."/>
            <person name="Clum A."/>
            <person name="Steindorff A."/>
            <person name="Ohm R."/>
            <person name="Martin F."/>
            <person name="Silar P."/>
            <person name="Natvig D."/>
            <person name="Lalanne C."/>
            <person name="Gautier V."/>
            <person name="Ament-Velasquez S.L."/>
            <person name="Kruys A."/>
            <person name="Hutchinson M.I."/>
            <person name="Powell A.J."/>
            <person name="Barry K."/>
            <person name="Miller A.N."/>
            <person name="Grigoriev I.V."/>
            <person name="Debuchy R."/>
            <person name="Gladieux P."/>
            <person name="Thoren M.H."/>
            <person name="Johannesson H."/>
        </authorList>
    </citation>
    <scope>NUCLEOTIDE SEQUENCE</scope>
    <source>
        <strain evidence="1">CBS 168.71</strain>
    </source>
</reference>
<keyword evidence="2" id="KW-1185">Reference proteome</keyword>
<dbReference type="RefSeq" id="XP_062660104.1">
    <property type="nucleotide sequence ID" value="XM_062807325.1"/>
</dbReference>
<dbReference type="InterPro" id="IPR053037">
    <property type="entry name" value="Pericyclase_pydY-like"/>
</dbReference>
<dbReference type="AlphaFoldDB" id="A0AAE0HHH9"/>